<evidence type="ECO:0000259" key="1">
    <source>
        <dbReference type="Pfam" id="PF12697"/>
    </source>
</evidence>
<name>A0A1H3HPG2_9PSEU</name>
<dbReference type="SUPFAM" id="SSF53474">
    <property type="entry name" value="alpha/beta-Hydrolases"/>
    <property type="match status" value="1"/>
</dbReference>
<dbReference type="InterPro" id="IPR050266">
    <property type="entry name" value="AB_hydrolase_sf"/>
</dbReference>
<organism evidence="2 3">
    <name type="scientific">Saccharopolyspora shandongensis</name>
    <dbReference type="NCBI Taxonomy" id="418495"/>
    <lineage>
        <taxon>Bacteria</taxon>
        <taxon>Bacillati</taxon>
        <taxon>Actinomycetota</taxon>
        <taxon>Actinomycetes</taxon>
        <taxon>Pseudonocardiales</taxon>
        <taxon>Pseudonocardiaceae</taxon>
        <taxon>Saccharopolyspora</taxon>
    </lineage>
</organism>
<dbReference type="OrthoDB" id="9801162at2"/>
<keyword evidence="3" id="KW-1185">Reference proteome</keyword>
<dbReference type="Proteomes" id="UP000199529">
    <property type="component" value="Unassembled WGS sequence"/>
</dbReference>
<accession>A0A1H3HPG2</accession>
<proteinExistence type="predicted"/>
<dbReference type="STRING" id="418495.SAMN05216215_102110"/>
<gene>
    <name evidence="2" type="ORF">SAMN05216215_102110</name>
</gene>
<evidence type="ECO:0000313" key="3">
    <source>
        <dbReference type="Proteomes" id="UP000199529"/>
    </source>
</evidence>
<feature type="domain" description="AB hydrolase-1" evidence="1">
    <location>
        <begin position="27"/>
        <end position="264"/>
    </location>
</feature>
<dbReference type="PRINTS" id="PR00111">
    <property type="entry name" value="ABHYDROLASE"/>
</dbReference>
<reference evidence="3" key="1">
    <citation type="submission" date="2016-10" db="EMBL/GenBank/DDBJ databases">
        <authorList>
            <person name="Varghese N."/>
            <person name="Submissions S."/>
        </authorList>
    </citation>
    <scope>NUCLEOTIDE SEQUENCE [LARGE SCALE GENOMIC DNA]</scope>
    <source>
        <strain evidence="3">CGMCC 4.3530</strain>
    </source>
</reference>
<protein>
    <submittedName>
        <fullName evidence="2">Pimeloyl-ACP methyl ester carboxylesterase</fullName>
    </submittedName>
</protein>
<dbReference type="PANTHER" id="PTHR43798">
    <property type="entry name" value="MONOACYLGLYCEROL LIPASE"/>
    <property type="match status" value="1"/>
</dbReference>
<sequence length="280" mass="30490">MITEHMTTVANLETRYLAGGPQDAPPVIFLHDGAWGGSADVTWGHVLPLAAEKFRVIAPDFLGYGGSAKSIRLDVSPFSFRIRHVFGLLDELGVDRPVHLVGNSFGGSVALRALTENDFSSRIASATTINGTGGPWRAPAMAKLRDFDGTVAGIEALVDLLCDASSERDEQVQARYRWATAPGHFGCMSAPHLQAPEAMRRDRPTDPYPAPLAQVDVPVFLIEGTEDVLLERGWGKHLEAELKNSRTETLPYRHCPNITHPEETWAMIDAFLAGQTGEAH</sequence>
<evidence type="ECO:0000313" key="2">
    <source>
        <dbReference type="EMBL" id="SDY16674.1"/>
    </source>
</evidence>
<dbReference type="GO" id="GO:0003824">
    <property type="term" value="F:catalytic activity"/>
    <property type="evidence" value="ECO:0007669"/>
    <property type="project" value="UniProtKB-ARBA"/>
</dbReference>
<dbReference type="PANTHER" id="PTHR43798:SF33">
    <property type="entry name" value="HYDROLASE, PUTATIVE (AFU_ORTHOLOGUE AFUA_2G14860)-RELATED"/>
    <property type="match status" value="1"/>
</dbReference>
<dbReference type="RefSeq" id="WP_093268212.1">
    <property type="nucleotide sequence ID" value="NZ_FNOK01000021.1"/>
</dbReference>
<dbReference type="InterPro" id="IPR029058">
    <property type="entry name" value="AB_hydrolase_fold"/>
</dbReference>
<dbReference type="GO" id="GO:0016020">
    <property type="term" value="C:membrane"/>
    <property type="evidence" value="ECO:0007669"/>
    <property type="project" value="TreeGrafter"/>
</dbReference>
<dbReference type="EMBL" id="FNOK01000021">
    <property type="protein sequence ID" value="SDY16674.1"/>
    <property type="molecule type" value="Genomic_DNA"/>
</dbReference>
<dbReference type="Gene3D" id="3.40.50.1820">
    <property type="entry name" value="alpha/beta hydrolase"/>
    <property type="match status" value="1"/>
</dbReference>
<dbReference type="AlphaFoldDB" id="A0A1H3HPG2"/>
<dbReference type="Pfam" id="PF12697">
    <property type="entry name" value="Abhydrolase_6"/>
    <property type="match status" value="1"/>
</dbReference>
<dbReference type="InterPro" id="IPR000073">
    <property type="entry name" value="AB_hydrolase_1"/>
</dbReference>